<evidence type="ECO:0000256" key="4">
    <source>
        <dbReference type="ARBA" id="ARBA00022827"/>
    </source>
</evidence>
<keyword evidence="3" id="KW-0285">Flavoprotein</keyword>
<dbReference type="Gene3D" id="3.30.560.10">
    <property type="entry name" value="Glucose Oxidase, domain 3"/>
    <property type="match status" value="1"/>
</dbReference>
<dbReference type="EMBL" id="UINC01205842">
    <property type="protein sequence ID" value="SVE27205.1"/>
    <property type="molecule type" value="Genomic_DNA"/>
</dbReference>
<dbReference type="SUPFAM" id="SSF51905">
    <property type="entry name" value="FAD/NAD(P)-binding domain"/>
    <property type="match status" value="1"/>
</dbReference>
<protein>
    <recommendedName>
        <fullName evidence="5">Glucose-methanol-choline oxidoreductase N-terminal domain-containing protein</fullName>
    </recommendedName>
</protein>
<keyword evidence="4" id="KW-0274">FAD</keyword>
<dbReference type="AlphaFoldDB" id="A0A383C6F0"/>
<evidence type="ECO:0000256" key="2">
    <source>
        <dbReference type="ARBA" id="ARBA00010790"/>
    </source>
</evidence>
<feature type="domain" description="Glucose-methanol-choline oxidoreductase N-terminal" evidence="5">
    <location>
        <begin position="4"/>
        <end position="210"/>
    </location>
</feature>
<dbReference type="InterPro" id="IPR012132">
    <property type="entry name" value="GMC_OxRdtase"/>
</dbReference>
<dbReference type="PANTHER" id="PTHR11552:SF147">
    <property type="entry name" value="CHOLINE DEHYDROGENASE, MITOCHONDRIAL"/>
    <property type="match status" value="1"/>
</dbReference>
<evidence type="ECO:0000259" key="5">
    <source>
        <dbReference type="Pfam" id="PF00732"/>
    </source>
</evidence>
<evidence type="ECO:0000256" key="1">
    <source>
        <dbReference type="ARBA" id="ARBA00001974"/>
    </source>
</evidence>
<sequence>VKQYDYVIVGAGSAGCVLANRLSENPRLSVAVIEAGPSSDSWKVDMPGALLYTMHDPKLNWKYYSEPEPHLNNRRIFCPRGKMIGGCSSHNGMVFIRGHAQDYNSWAQKGLTKWSYNHVLPYFKKIESWSGGANKYRGGSGPLHVSKSNIADTNPLYQSVIKAAGQAGYPFTEDANGFKQEGFCTFDFTVKDGKRMGIGKAYMQEVYKRNNV</sequence>
<accession>A0A383C6F0</accession>
<dbReference type="PANTHER" id="PTHR11552">
    <property type="entry name" value="GLUCOSE-METHANOL-CHOLINE GMC OXIDOREDUCTASE"/>
    <property type="match status" value="1"/>
</dbReference>
<dbReference type="GO" id="GO:0050660">
    <property type="term" value="F:flavin adenine dinucleotide binding"/>
    <property type="evidence" value="ECO:0007669"/>
    <property type="project" value="InterPro"/>
</dbReference>
<evidence type="ECO:0000313" key="6">
    <source>
        <dbReference type="EMBL" id="SVE27205.1"/>
    </source>
</evidence>
<comment type="similarity">
    <text evidence="2">Belongs to the GMC oxidoreductase family.</text>
</comment>
<dbReference type="Gene3D" id="3.50.50.60">
    <property type="entry name" value="FAD/NAD(P)-binding domain"/>
    <property type="match status" value="1"/>
</dbReference>
<dbReference type="InterPro" id="IPR000172">
    <property type="entry name" value="GMC_OxRdtase_N"/>
</dbReference>
<dbReference type="Pfam" id="PF00732">
    <property type="entry name" value="GMC_oxred_N"/>
    <property type="match status" value="1"/>
</dbReference>
<comment type="cofactor">
    <cofactor evidence="1">
        <name>FAD</name>
        <dbReference type="ChEBI" id="CHEBI:57692"/>
    </cofactor>
</comment>
<dbReference type="GO" id="GO:0016614">
    <property type="term" value="F:oxidoreductase activity, acting on CH-OH group of donors"/>
    <property type="evidence" value="ECO:0007669"/>
    <property type="project" value="InterPro"/>
</dbReference>
<evidence type="ECO:0000256" key="3">
    <source>
        <dbReference type="ARBA" id="ARBA00022630"/>
    </source>
</evidence>
<feature type="non-terminal residue" evidence="6">
    <location>
        <position position="212"/>
    </location>
</feature>
<name>A0A383C6F0_9ZZZZ</name>
<feature type="non-terminal residue" evidence="6">
    <location>
        <position position="1"/>
    </location>
</feature>
<organism evidence="6">
    <name type="scientific">marine metagenome</name>
    <dbReference type="NCBI Taxonomy" id="408172"/>
    <lineage>
        <taxon>unclassified sequences</taxon>
        <taxon>metagenomes</taxon>
        <taxon>ecological metagenomes</taxon>
    </lineage>
</organism>
<dbReference type="InterPro" id="IPR036188">
    <property type="entry name" value="FAD/NAD-bd_sf"/>
</dbReference>
<gene>
    <name evidence="6" type="ORF">METZ01_LOCUS480059</name>
</gene>
<proteinExistence type="inferred from homology"/>
<reference evidence="6" key="1">
    <citation type="submission" date="2018-05" db="EMBL/GenBank/DDBJ databases">
        <authorList>
            <person name="Lanie J.A."/>
            <person name="Ng W.-L."/>
            <person name="Kazmierczak K.M."/>
            <person name="Andrzejewski T.M."/>
            <person name="Davidsen T.M."/>
            <person name="Wayne K.J."/>
            <person name="Tettelin H."/>
            <person name="Glass J.I."/>
            <person name="Rusch D."/>
            <person name="Podicherti R."/>
            <person name="Tsui H.-C.T."/>
            <person name="Winkler M.E."/>
        </authorList>
    </citation>
    <scope>NUCLEOTIDE SEQUENCE</scope>
</reference>